<dbReference type="PANTHER" id="PTHR43652">
    <property type="entry name" value="BASIC AMINO ACID ANTIPORTER YFCC-RELATED"/>
    <property type="match status" value="1"/>
</dbReference>
<accession>A0A1S8JHU8</accession>
<evidence type="ECO:0000313" key="6">
    <source>
        <dbReference type="EMBL" id="OOL80261.1"/>
    </source>
</evidence>
<comment type="subcellular location">
    <subcellularLocation>
        <location evidence="1">Cell membrane</location>
        <topology evidence="1">Multi-pass membrane protein</topology>
    </subcellularLocation>
</comment>
<keyword evidence="5" id="KW-0472">Membrane</keyword>
<reference evidence="6 7" key="1">
    <citation type="submission" date="2017-02" db="EMBL/GenBank/DDBJ databases">
        <title>Clonality and virulence of isolates of VRE in Hematopoietic Stem Cell Transplanted (HSCT) patients.</title>
        <authorList>
            <person name="Marchi A.P."/>
            <person name="Martins R.C."/>
            <person name="Marie S.K."/>
            <person name="Levin A.S."/>
            <person name="Costa S.F."/>
        </authorList>
    </citation>
    <scope>NUCLEOTIDE SEQUENCE [LARGE SCALE GENOMIC DNA]</scope>
    <source>
        <strain evidence="6 7">LIM1759</strain>
    </source>
</reference>
<dbReference type="InterPro" id="IPR051679">
    <property type="entry name" value="DASS-Related_Transporters"/>
</dbReference>
<dbReference type="NCBIfam" id="NF008611">
    <property type="entry name" value="PRK11588.1"/>
    <property type="match status" value="1"/>
</dbReference>
<keyword evidence="3" id="KW-0812">Transmembrane</keyword>
<dbReference type="Proteomes" id="UP000191171">
    <property type="component" value="Unassembled WGS sequence"/>
</dbReference>
<evidence type="ECO:0000256" key="3">
    <source>
        <dbReference type="ARBA" id="ARBA00022692"/>
    </source>
</evidence>
<name>A0A1S8JHU8_ENTFC</name>
<evidence type="ECO:0000256" key="1">
    <source>
        <dbReference type="ARBA" id="ARBA00004651"/>
    </source>
</evidence>
<evidence type="ECO:0000313" key="7">
    <source>
        <dbReference type="Proteomes" id="UP000191171"/>
    </source>
</evidence>
<dbReference type="PANTHER" id="PTHR43652:SF2">
    <property type="entry name" value="BASIC AMINO ACID ANTIPORTER YFCC-RELATED"/>
    <property type="match status" value="1"/>
</dbReference>
<protein>
    <submittedName>
        <fullName evidence="6">Uncharacterized protein</fullName>
    </submittedName>
</protein>
<gene>
    <name evidence="6" type="ORF">B1P95_12025</name>
</gene>
<evidence type="ECO:0000256" key="5">
    <source>
        <dbReference type="ARBA" id="ARBA00023136"/>
    </source>
</evidence>
<comment type="caution">
    <text evidence="6">The sequence shown here is derived from an EMBL/GenBank/DDBJ whole genome shotgun (WGS) entry which is preliminary data.</text>
</comment>
<dbReference type="GO" id="GO:0005886">
    <property type="term" value="C:plasma membrane"/>
    <property type="evidence" value="ECO:0007669"/>
    <property type="project" value="UniProtKB-SubCell"/>
</dbReference>
<dbReference type="EMBL" id="MVGJ01000078">
    <property type="protein sequence ID" value="OOL80261.1"/>
    <property type="molecule type" value="Genomic_DNA"/>
</dbReference>
<evidence type="ECO:0000256" key="2">
    <source>
        <dbReference type="ARBA" id="ARBA00022475"/>
    </source>
</evidence>
<organism evidence="6 7">
    <name type="scientific">Enterococcus faecium</name>
    <name type="common">Streptococcus faecium</name>
    <dbReference type="NCBI Taxonomy" id="1352"/>
    <lineage>
        <taxon>Bacteria</taxon>
        <taxon>Bacillati</taxon>
        <taxon>Bacillota</taxon>
        <taxon>Bacilli</taxon>
        <taxon>Lactobacillales</taxon>
        <taxon>Enterococcaceae</taxon>
        <taxon>Enterococcus</taxon>
    </lineage>
</organism>
<keyword evidence="4" id="KW-1133">Transmembrane helix</keyword>
<dbReference type="AlphaFoldDB" id="A0A1S8JHU8"/>
<sequence length="609" mass="66570">MWKCHFYCIIHLIIHFLFIKITEKRKEEINLKKTNSSGKPKRDFTKLSTPHTYVIIFGVVIFAWILTFVVPAGKFSTQDIEYKDANGETSTRTVLRQDSFRYAYELDKSYVFDQLEELQDHPAEREKLDVPEKGLEKVIADGEKNLTQEKLDEISLTDDVLYDQYGENIYDTSKKLHKTAKIWGTDDFGGFGFLNFVFEGLVSGDKYGSAVGIAALILVVGGAFGIIMRTGAIDAGIYAFISKTKGLERLALPLLFFAFSFGGATFGMAEEVIPFSMVMVPFVIALGYDSIVAVTVTYVASQVGNATSWMSPFSVAVAQGIAGIPVLSGATFRLIMWVVVTALAAGYMMIYAEKIRKKPESSLTYKSDDYFRSHIKKTSDENKKFMLGHKLILLEMLVVLVWIVWGVTQKGYYIPEIASQFFVMGLVAGIIAVLFKLDGMKVNDIASSFQSGAADLAGTAIVVGMAKGILLVLGGSDASVPSALNTILHGIGTALTGVPAVIGAWAMYIFQSLFNLVVTSNSGQAALTMPIMAPLADLVGVSRQVAVLAYQLGSGFMDAFTPVSASLIGVLGVARIEWAKWARFQIKMQGFLFVLGTIFIMIAIAIGLQ</sequence>
<evidence type="ECO:0000256" key="4">
    <source>
        <dbReference type="ARBA" id="ARBA00022989"/>
    </source>
</evidence>
<dbReference type="Pfam" id="PF03606">
    <property type="entry name" value="DcuC"/>
    <property type="match status" value="1"/>
</dbReference>
<proteinExistence type="predicted"/>
<dbReference type="InterPro" id="IPR018385">
    <property type="entry name" value="C4_dicarb_anaerob_car-like"/>
</dbReference>
<keyword evidence="2" id="KW-1003">Cell membrane</keyword>